<organism evidence="2 3">
    <name type="scientific">Skermanella cutis</name>
    <dbReference type="NCBI Taxonomy" id="2775420"/>
    <lineage>
        <taxon>Bacteria</taxon>
        <taxon>Pseudomonadati</taxon>
        <taxon>Pseudomonadota</taxon>
        <taxon>Alphaproteobacteria</taxon>
        <taxon>Rhodospirillales</taxon>
        <taxon>Azospirillaceae</taxon>
        <taxon>Skermanella</taxon>
    </lineage>
</organism>
<evidence type="ECO:0000313" key="3">
    <source>
        <dbReference type="Proteomes" id="UP000595197"/>
    </source>
</evidence>
<sequence length="224" mass="24011">MILTCPACSTRYLVDPATLGRDGRMVRCAKCGHSWMQRPPVDMPKPVDLAPPPEEIEVKPIPPGSNLPAIRKPVPPKPKSKAPLIVSAAAAVVLLLAGGLFMRQEIAEIWPPSARLFETIGLPVEALGAGLQLQNVRSEKRVEDGITILVIEGQITNVSDRERAVPPLRAVTLGPDKVPVGDWSFTASHETLLPGEIATFQSEMREPPGVIAEIAITFQQGTGG</sequence>
<dbReference type="NCBIfam" id="TIGR02098">
    <property type="entry name" value="MJ0042_CXXC"/>
    <property type="match status" value="1"/>
</dbReference>
<dbReference type="InterPro" id="IPR011723">
    <property type="entry name" value="Znf/thioredoxin_put"/>
</dbReference>
<dbReference type="RefSeq" id="WP_201079713.1">
    <property type="nucleotide sequence ID" value="NZ_CP067420.1"/>
</dbReference>
<reference evidence="2" key="1">
    <citation type="submission" date="2021-02" db="EMBL/GenBank/DDBJ databases">
        <title>Skermanella TT6 skin isolate.</title>
        <authorList>
            <person name="Lee K."/>
            <person name="Ganzorig M."/>
        </authorList>
    </citation>
    <scope>NUCLEOTIDE SEQUENCE</scope>
    <source>
        <strain evidence="2">TT6</strain>
    </source>
</reference>
<protein>
    <submittedName>
        <fullName evidence="2">Zinc-ribbon domain-containing protein</fullName>
    </submittedName>
</protein>
<dbReference type="Pfam" id="PF13717">
    <property type="entry name" value="Zn_ribbon_4"/>
    <property type="match status" value="1"/>
</dbReference>
<feature type="domain" description="Zinc finger/thioredoxin putative" evidence="1">
    <location>
        <begin position="1"/>
        <end position="35"/>
    </location>
</feature>
<gene>
    <name evidence="2" type="ORF">IGS68_10570</name>
</gene>
<keyword evidence="3" id="KW-1185">Reference proteome</keyword>
<evidence type="ECO:0000313" key="2">
    <source>
        <dbReference type="EMBL" id="QQP91615.1"/>
    </source>
</evidence>
<evidence type="ECO:0000259" key="1">
    <source>
        <dbReference type="Pfam" id="PF13717"/>
    </source>
</evidence>
<name>A0ABX7BB33_9PROT</name>
<accession>A0ABX7BB33</accession>
<dbReference type="Proteomes" id="UP000595197">
    <property type="component" value="Chromosome"/>
</dbReference>
<dbReference type="EMBL" id="CP067420">
    <property type="protein sequence ID" value="QQP91615.1"/>
    <property type="molecule type" value="Genomic_DNA"/>
</dbReference>
<proteinExistence type="predicted"/>